<dbReference type="EMBL" id="ML741774">
    <property type="protein sequence ID" value="KAE8330303.1"/>
    <property type="molecule type" value="Genomic_DNA"/>
</dbReference>
<evidence type="ECO:0000256" key="2">
    <source>
        <dbReference type="ARBA" id="ARBA00022840"/>
    </source>
</evidence>
<dbReference type="InterPro" id="IPR000719">
    <property type="entry name" value="Prot_kinase_dom"/>
</dbReference>
<protein>
    <submittedName>
        <fullName evidence="4">Kinase-like domain-containing protein</fullName>
    </submittedName>
</protein>
<accession>A0A5N6XBY3</accession>
<dbReference type="InterPro" id="IPR050629">
    <property type="entry name" value="STE20/SPS1-PAK"/>
</dbReference>
<keyword evidence="4" id="KW-0808">Transferase</keyword>
<keyword evidence="4" id="KW-0418">Kinase</keyword>
<dbReference type="GO" id="GO:0005737">
    <property type="term" value="C:cytoplasm"/>
    <property type="evidence" value="ECO:0007669"/>
    <property type="project" value="TreeGrafter"/>
</dbReference>
<dbReference type="PROSITE" id="PS50011">
    <property type="entry name" value="PROTEIN_KINASE_DOM"/>
    <property type="match status" value="1"/>
</dbReference>
<evidence type="ECO:0000259" key="3">
    <source>
        <dbReference type="PROSITE" id="PS50011"/>
    </source>
</evidence>
<name>A0A5N6XBY3_9EURO</name>
<dbReference type="GO" id="GO:0005524">
    <property type="term" value="F:ATP binding"/>
    <property type="evidence" value="ECO:0007669"/>
    <property type="project" value="UniProtKB-KW"/>
</dbReference>
<gene>
    <name evidence="4" type="ORF">BDV39DRAFT_202108</name>
</gene>
<dbReference type="Proteomes" id="UP000325945">
    <property type="component" value="Unassembled WGS sequence"/>
</dbReference>
<dbReference type="PANTHER" id="PTHR48012:SF2">
    <property type="entry name" value="STERILE20-LIKE KINASE, ISOFORM B"/>
    <property type="match status" value="1"/>
</dbReference>
<dbReference type="Pfam" id="PF00069">
    <property type="entry name" value="Pkinase"/>
    <property type="match status" value="1"/>
</dbReference>
<reference evidence="5" key="1">
    <citation type="submission" date="2019-04" db="EMBL/GenBank/DDBJ databases">
        <title>Friends and foes A comparative genomics studyof 23 Aspergillus species from section Flavi.</title>
        <authorList>
            <consortium name="DOE Joint Genome Institute"/>
            <person name="Kjaerbolling I."/>
            <person name="Vesth T."/>
            <person name="Frisvad J.C."/>
            <person name="Nybo J.L."/>
            <person name="Theobald S."/>
            <person name="Kildgaard S."/>
            <person name="Isbrandt T."/>
            <person name="Kuo A."/>
            <person name="Sato A."/>
            <person name="Lyhne E.K."/>
            <person name="Kogle M.E."/>
            <person name="Wiebenga A."/>
            <person name="Kun R.S."/>
            <person name="Lubbers R.J."/>
            <person name="Makela M.R."/>
            <person name="Barry K."/>
            <person name="Chovatia M."/>
            <person name="Clum A."/>
            <person name="Daum C."/>
            <person name="Haridas S."/>
            <person name="He G."/>
            <person name="LaButti K."/>
            <person name="Lipzen A."/>
            <person name="Mondo S."/>
            <person name="Riley R."/>
            <person name="Salamov A."/>
            <person name="Simmons B.A."/>
            <person name="Magnuson J.K."/>
            <person name="Henrissat B."/>
            <person name="Mortensen U.H."/>
            <person name="Larsen T.O."/>
            <person name="Devries R.P."/>
            <person name="Grigoriev I.V."/>
            <person name="Machida M."/>
            <person name="Baker S.E."/>
            <person name="Andersen M.R."/>
        </authorList>
    </citation>
    <scope>NUCLEOTIDE SEQUENCE [LARGE SCALE GENOMIC DNA]</scope>
    <source>
        <strain evidence="5">CBS 130017</strain>
    </source>
</reference>
<keyword evidence="5" id="KW-1185">Reference proteome</keyword>
<evidence type="ECO:0000256" key="1">
    <source>
        <dbReference type="ARBA" id="ARBA00022741"/>
    </source>
</evidence>
<keyword evidence="1" id="KW-0547">Nucleotide-binding</keyword>
<dbReference type="Gene3D" id="1.10.510.10">
    <property type="entry name" value="Transferase(Phosphotransferase) domain 1"/>
    <property type="match status" value="1"/>
</dbReference>
<dbReference type="GO" id="GO:0004672">
    <property type="term" value="F:protein kinase activity"/>
    <property type="evidence" value="ECO:0007669"/>
    <property type="project" value="InterPro"/>
</dbReference>
<dbReference type="InterPro" id="IPR011009">
    <property type="entry name" value="Kinase-like_dom_sf"/>
</dbReference>
<evidence type="ECO:0000313" key="4">
    <source>
        <dbReference type="EMBL" id="KAE8330303.1"/>
    </source>
</evidence>
<dbReference type="SUPFAM" id="SSF56112">
    <property type="entry name" value="Protein kinase-like (PK-like)"/>
    <property type="match status" value="1"/>
</dbReference>
<dbReference type="PANTHER" id="PTHR48012">
    <property type="entry name" value="STERILE20-LIKE KINASE, ISOFORM B-RELATED"/>
    <property type="match status" value="1"/>
</dbReference>
<feature type="domain" description="Protein kinase" evidence="3">
    <location>
        <begin position="1"/>
        <end position="190"/>
    </location>
</feature>
<dbReference type="AlphaFoldDB" id="A0A5N6XBY3"/>
<keyword evidence="2" id="KW-0067">ATP-binding</keyword>
<evidence type="ECO:0000313" key="5">
    <source>
        <dbReference type="Proteomes" id="UP000325945"/>
    </source>
</evidence>
<proteinExistence type="predicted"/>
<organism evidence="4 5">
    <name type="scientific">Aspergillus sergii</name>
    <dbReference type="NCBI Taxonomy" id="1034303"/>
    <lineage>
        <taxon>Eukaryota</taxon>
        <taxon>Fungi</taxon>
        <taxon>Dikarya</taxon>
        <taxon>Ascomycota</taxon>
        <taxon>Pezizomycotina</taxon>
        <taxon>Eurotiomycetes</taxon>
        <taxon>Eurotiomycetidae</taxon>
        <taxon>Eurotiales</taxon>
        <taxon>Aspergillaceae</taxon>
        <taxon>Aspergillus</taxon>
        <taxon>Aspergillus subgen. Circumdati</taxon>
    </lineage>
</organism>
<sequence>MDETTESDFIKYGSPYMQMHRVFIGLEPTWGEIYAVEFTENSPVSYIKKLDVVRDKLPIDALTQTSHANLVNLREVFVAETSLFFVYEKWGISLKEMQHLSPVFRFGEVEIATLCREVLEGLKYIHKTLGISHGSLSEGNIYITDNGGVKIANIGQCMLRGVRLEGMRRDISDVCNLARALLGPSDAPAT</sequence>